<evidence type="ECO:0000256" key="2">
    <source>
        <dbReference type="ARBA" id="ARBA00001947"/>
    </source>
</evidence>
<dbReference type="NCBIfam" id="TIGR01389">
    <property type="entry name" value="recQ"/>
    <property type="match status" value="1"/>
</dbReference>
<dbReference type="PROSITE" id="PS51192">
    <property type="entry name" value="HELICASE_ATP_BIND_1"/>
    <property type="match status" value="1"/>
</dbReference>
<dbReference type="GO" id="GO:0046872">
    <property type="term" value="F:metal ion binding"/>
    <property type="evidence" value="ECO:0007669"/>
    <property type="project" value="UniProtKB-KW"/>
</dbReference>
<dbReference type="EC" id="5.6.2.4" evidence="16"/>
<dbReference type="RefSeq" id="WP_161821950.1">
    <property type="nucleotide sequence ID" value="NZ_LSRS01000003.1"/>
</dbReference>
<dbReference type="Gene3D" id="1.10.150.80">
    <property type="entry name" value="HRDC domain"/>
    <property type="match status" value="1"/>
</dbReference>
<gene>
    <name evidence="20" type="primary">recQ</name>
    <name evidence="20" type="ORF">SPSYN_01637</name>
</gene>
<evidence type="ECO:0000256" key="13">
    <source>
        <dbReference type="ARBA" id="ARBA00023204"/>
    </source>
</evidence>
<evidence type="ECO:0000256" key="14">
    <source>
        <dbReference type="ARBA" id="ARBA00023235"/>
    </source>
</evidence>
<dbReference type="GO" id="GO:0016787">
    <property type="term" value="F:hydrolase activity"/>
    <property type="evidence" value="ECO:0007669"/>
    <property type="project" value="UniProtKB-KW"/>
</dbReference>
<dbReference type="GO" id="GO:0030894">
    <property type="term" value="C:replisome"/>
    <property type="evidence" value="ECO:0007669"/>
    <property type="project" value="TreeGrafter"/>
</dbReference>
<sequence>MEIARLLLKKYFGYTGFRAGQEIIINHIFQGGDTLGVMPTGGGKSICYQIPALALPGITLVISPLISLMKDQVDGLINQGIPAVFINSSLAYRETVARMQDLSLGNYKLLYIAPERLESEAFQELIYRLNVSLVAVDEAHCVSQWGHDFRPSYLAISRLIDGFAARPAVAAFTATATKTVRQDIIEQLGLRDPLIHIGGFDRANLYLQVIKGEDKKHFLLQYLSKNEGQAGIIYAATRKEVDSLYDYLQAKGFSVGKYHAGLSDRERDQAQDDFIHDNIQVIIATNAFGMGIDKSNVRFVIHHNMPKNMEAYYQEAGRAGRDGEFGECILLYSPQDIQVQKRLIELNETTPERREGDYRKLQAMIDYCHTSHCLRRYILNYFGDTDAAGTCSNCFNCSDATELVDITVQAQKILSCIWRMREQYGLTMVADVLKGSQNKKVQQLNFHRLSTYGLLSNYTVREIKDLINLLIAEGYIAMTQGEYPILKLRESAYQVLKGQAGVYQKIRREKQDHVDDGLFQALRGLRKEIAVREKLPPYMIFSDKTLQEMSLHCPTNDQALLAVSGVGEFKLQRYGAAFLQEIRRYLAEVSIIRE</sequence>
<evidence type="ECO:0000313" key="20">
    <source>
        <dbReference type="EMBL" id="KAF1085495.1"/>
    </source>
</evidence>
<dbReference type="NCBIfam" id="TIGR00614">
    <property type="entry name" value="recQ_fam"/>
    <property type="match status" value="1"/>
</dbReference>
<keyword evidence="12" id="KW-0233">DNA recombination</keyword>
<dbReference type="GO" id="GO:0009432">
    <property type="term" value="P:SOS response"/>
    <property type="evidence" value="ECO:0007669"/>
    <property type="project" value="UniProtKB-UniRule"/>
</dbReference>
<keyword evidence="4" id="KW-0479">Metal-binding</keyword>
<dbReference type="FunFam" id="1.10.150.80:FF:000002">
    <property type="entry name" value="ATP-dependent DNA helicase RecQ"/>
    <property type="match status" value="1"/>
</dbReference>
<evidence type="ECO:0000256" key="11">
    <source>
        <dbReference type="ARBA" id="ARBA00023125"/>
    </source>
</evidence>
<dbReference type="CDD" id="cd17920">
    <property type="entry name" value="DEXHc_RecQ"/>
    <property type="match status" value="1"/>
</dbReference>
<evidence type="ECO:0000256" key="3">
    <source>
        <dbReference type="ARBA" id="ARBA00005446"/>
    </source>
</evidence>
<dbReference type="GO" id="GO:0006281">
    <property type="term" value="P:DNA repair"/>
    <property type="evidence" value="ECO:0007669"/>
    <property type="project" value="UniProtKB-KW"/>
</dbReference>
<keyword evidence="21" id="KW-1185">Reference proteome</keyword>
<dbReference type="Pfam" id="PF00270">
    <property type="entry name" value="DEAD"/>
    <property type="match status" value="1"/>
</dbReference>
<dbReference type="InterPro" id="IPR036388">
    <property type="entry name" value="WH-like_DNA-bd_sf"/>
</dbReference>
<dbReference type="InterPro" id="IPR018982">
    <property type="entry name" value="RQC_domain"/>
</dbReference>
<evidence type="ECO:0000256" key="1">
    <source>
        <dbReference type="ARBA" id="ARBA00001946"/>
    </source>
</evidence>
<name>A0A9D3AWJ2_9FIRM</name>
<keyword evidence="13" id="KW-0234">DNA repair</keyword>
<feature type="domain" description="Helicase ATP-binding" evidence="18">
    <location>
        <begin position="25"/>
        <end position="194"/>
    </location>
</feature>
<dbReference type="InterPro" id="IPR001650">
    <property type="entry name" value="Helicase_C-like"/>
</dbReference>
<comment type="cofactor">
    <cofactor evidence="2">
        <name>Zn(2+)</name>
        <dbReference type="ChEBI" id="CHEBI:29105"/>
    </cofactor>
</comment>
<proteinExistence type="inferred from homology"/>
<dbReference type="InterPro" id="IPR011545">
    <property type="entry name" value="DEAD/DEAH_box_helicase_dom"/>
</dbReference>
<dbReference type="Pfam" id="PF00271">
    <property type="entry name" value="Helicase_C"/>
    <property type="match status" value="1"/>
</dbReference>
<keyword evidence="10" id="KW-0067">ATP-binding</keyword>
<dbReference type="GO" id="GO:0003677">
    <property type="term" value="F:DNA binding"/>
    <property type="evidence" value="ECO:0007669"/>
    <property type="project" value="UniProtKB-KW"/>
</dbReference>
<evidence type="ECO:0000256" key="12">
    <source>
        <dbReference type="ARBA" id="ARBA00023172"/>
    </source>
</evidence>
<keyword evidence="14" id="KW-0413">Isomerase</keyword>
<dbReference type="Gene3D" id="1.10.10.10">
    <property type="entry name" value="Winged helix-like DNA-binding domain superfamily/Winged helix DNA-binding domain"/>
    <property type="match status" value="1"/>
</dbReference>
<protein>
    <recommendedName>
        <fullName evidence="16">DNA helicase RecQ</fullName>
        <ecNumber evidence="16">5.6.2.4</ecNumber>
    </recommendedName>
</protein>
<evidence type="ECO:0000256" key="6">
    <source>
        <dbReference type="ARBA" id="ARBA00022763"/>
    </source>
</evidence>
<keyword evidence="8 20" id="KW-0347">Helicase</keyword>
<evidence type="ECO:0000259" key="17">
    <source>
        <dbReference type="PROSITE" id="PS50967"/>
    </source>
</evidence>
<dbReference type="GO" id="GO:0009378">
    <property type="term" value="F:four-way junction helicase activity"/>
    <property type="evidence" value="ECO:0007669"/>
    <property type="project" value="TreeGrafter"/>
</dbReference>
<feature type="domain" description="HRDC" evidence="17">
    <location>
        <begin position="512"/>
        <end position="592"/>
    </location>
</feature>
<comment type="caution">
    <text evidence="20">The sequence shown here is derived from an EMBL/GenBank/DDBJ whole genome shotgun (WGS) entry which is preliminary data.</text>
</comment>
<dbReference type="SMART" id="SM00490">
    <property type="entry name" value="HELICc"/>
    <property type="match status" value="1"/>
</dbReference>
<evidence type="ECO:0000256" key="10">
    <source>
        <dbReference type="ARBA" id="ARBA00022840"/>
    </source>
</evidence>
<dbReference type="PANTHER" id="PTHR13710">
    <property type="entry name" value="DNA HELICASE RECQ FAMILY MEMBER"/>
    <property type="match status" value="1"/>
</dbReference>
<dbReference type="InterPro" id="IPR010997">
    <property type="entry name" value="HRDC-like_sf"/>
</dbReference>
<accession>A0A9D3AWJ2</accession>
<dbReference type="Gene3D" id="3.40.50.300">
    <property type="entry name" value="P-loop containing nucleotide triphosphate hydrolases"/>
    <property type="match status" value="2"/>
</dbReference>
<evidence type="ECO:0000259" key="18">
    <source>
        <dbReference type="PROSITE" id="PS51192"/>
    </source>
</evidence>
<dbReference type="Pfam" id="PF00570">
    <property type="entry name" value="HRDC"/>
    <property type="match status" value="1"/>
</dbReference>
<keyword evidence="11" id="KW-0238">DNA-binding</keyword>
<dbReference type="PANTHER" id="PTHR13710:SF105">
    <property type="entry name" value="ATP-DEPENDENT DNA HELICASE Q1"/>
    <property type="match status" value="1"/>
</dbReference>
<dbReference type="InterPro" id="IPR002121">
    <property type="entry name" value="HRDC_dom"/>
</dbReference>
<dbReference type="GO" id="GO:0005524">
    <property type="term" value="F:ATP binding"/>
    <property type="evidence" value="ECO:0007669"/>
    <property type="project" value="UniProtKB-KW"/>
</dbReference>
<reference evidence="20" key="1">
    <citation type="submission" date="2016-02" db="EMBL/GenBank/DDBJ databases">
        <title>Draft Genome Sequence of Sporotomaculum syntrophicum Strain FB, a Syntrophic Benzoate Degrader.</title>
        <authorList>
            <person name="Nobu M.K."/>
            <person name="Narihiro T."/>
            <person name="Qiu Y.-L."/>
            <person name="Ohashi A."/>
            <person name="Liu W.-T."/>
            <person name="Yuji S."/>
        </authorList>
    </citation>
    <scope>NUCLEOTIDE SEQUENCE</scope>
    <source>
        <strain evidence="20">FB</strain>
    </source>
</reference>
<dbReference type="InterPro" id="IPR044876">
    <property type="entry name" value="HRDC_dom_sf"/>
</dbReference>
<dbReference type="EMBL" id="LSRS01000003">
    <property type="protein sequence ID" value="KAF1085495.1"/>
    <property type="molecule type" value="Genomic_DNA"/>
</dbReference>
<evidence type="ECO:0000256" key="7">
    <source>
        <dbReference type="ARBA" id="ARBA00022801"/>
    </source>
</evidence>
<dbReference type="InterPro" id="IPR032284">
    <property type="entry name" value="RecQ_Zn-bd"/>
</dbReference>
<comment type="similarity">
    <text evidence="3">Belongs to the helicase family. RecQ subfamily.</text>
</comment>
<dbReference type="GO" id="GO:0006260">
    <property type="term" value="P:DNA replication"/>
    <property type="evidence" value="ECO:0007669"/>
    <property type="project" value="InterPro"/>
</dbReference>
<dbReference type="InterPro" id="IPR004589">
    <property type="entry name" value="DNA_helicase_ATP-dep_RecQ"/>
</dbReference>
<organism evidence="20 21">
    <name type="scientific">Sporotomaculum syntrophicum</name>
    <dbReference type="NCBI Taxonomy" id="182264"/>
    <lineage>
        <taxon>Bacteria</taxon>
        <taxon>Bacillati</taxon>
        <taxon>Bacillota</taxon>
        <taxon>Clostridia</taxon>
        <taxon>Eubacteriales</taxon>
        <taxon>Desulfallaceae</taxon>
        <taxon>Sporotomaculum</taxon>
    </lineage>
</organism>
<dbReference type="AlphaFoldDB" id="A0A9D3AWJ2"/>
<evidence type="ECO:0000256" key="4">
    <source>
        <dbReference type="ARBA" id="ARBA00022723"/>
    </source>
</evidence>
<dbReference type="SMART" id="SM00956">
    <property type="entry name" value="RQC"/>
    <property type="match status" value="1"/>
</dbReference>
<dbReference type="InterPro" id="IPR027417">
    <property type="entry name" value="P-loop_NTPase"/>
</dbReference>
<evidence type="ECO:0000256" key="9">
    <source>
        <dbReference type="ARBA" id="ARBA00022833"/>
    </source>
</evidence>
<dbReference type="PROSITE" id="PS51194">
    <property type="entry name" value="HELICASE_CTER"/>
    <property type="match status" value="1"/>
</dbReference>
<dbReference type="Pfam" id="PF16124">
    <property type="entry name" value="RecQ_Zn_bind"/>
    <property type="match status" value="1"/>
</dbReference>
<comment type="catalytic activity">
    <reaction evidence="15">
        <text>Couples ATP hydrolysis with the unwinding of duplex DNA by translocating in the 3'-5' direction.</text>
        <dbReference type="EC" id="5.6.2.4"/>
    </reaction>
</comment>
<keyword evidence="5" id="KW-0547">Nucleotide-binding</keyword>
<dbReference type="FunFam" id="3.40.50.300:FF:000296">
    <property type="entry name" value="ATP-dependent DNA helicase RecQ"/>
    <property type="match status" value="1"/>
</dbReference>
<evidence type="ECO:0000256" key="16">
    <source>
        <dbReference type="NCBIfam" id="TIGR01389"/>
    </source>
</evidence>
<dbReference type="InterPro" id="IPR014001">
    <property type="entry name" value="Helicase_ATP-bd"/>
</dbReference>
<dbReference type="OrthoDB" id="9763310at2"/>
<evidence type="ECO:0000259" key="19">
    <source>
        <dbReference type="PROSITE" id="PS51194"/>
    </source>
</evidence>
<dbReference type="SUPFAM" id="SSF47819">
    <property type="entry name" value="HRDC-like"/>
    <property type="match status" value="1"/>
</dbReference>
<keyword evidence="7 20" id="KW-0378">Hydrolase</keyword>
<feature type="domain" description="Helicase C-terminal" evidence="19">
    <location>
        <begin position="218"/>
        <end position="362"/>
    </location>
</feature>
<dbReference type="GO" id="GO:0005737">
    <property type="term" value="C:cytoplasm"/>
    <property type="evidence" value="ECO:0007669"/>
    <property type="project" value="TreeGrafter"/>
</dbReference>
<dbReference type="InterPro" id="IPR006293">
    <property type="entry name" value="DNA_helicase_ATP-dep_RecQ_bac"/>
</dbReference>
<evidence type="ECO:0000256" key="15">
    <source>
        <dbReference type="ARBA" id="ARBA00034617"/>
    </source>
</evidence>
<evidence type="ECO:0000313" key="21">
    <source>
        <dbReference type="Proteomes" id="UP000798488"/>
    </source>
</evidence>
<dbReference type="GO" id="GO:0043590">
    <property type="term" value="C:bacterial nucleoid"/>
    <property type="evidence" value="ECO:0007669"/>
    <property type="project" value="TreeGrafter"/>
</dbReference>
<comment type="cofactor">
    <cofactor evidence="1">
        <name>Mg(2+)</name>
        <dbReference type="ChEBI" id="CHEBI:18420"/>
    </cofactor>
</comment>
<dbReference type="SUPFAM" id="SSF52540">
    <property type="entry name" value="P-loop containing nucleoside triphosphate hydrolases"/>
    <property type="match status" value="1"/>
</dbReference>
<keyword evidence="6" id="KW-0227">DNA damage</keyword>
<dbReference type="SMART" id="SM00341">
    <property type="entry name" value="HRDC"/>
    <property type="match status" value="1"/>
</dbReference>
<dbReference type="PROSITE" id="PS50967">
    <property type="entry name" value="HRDC"/>
    <property type="match status" value="1"/>
</dbReference>
<dbReference type="Proteomes" id="UP000798488">
    <property type="component" value="Unassembled WGS sequence"/>
</dbReference>
<dbReference type="SMART" id="SM00487">
    <property type="entry name" value="DEXDc"/>
    <property type="match status" value="1"/>
</dbReference>
<dbReference type="CDD" id="cd18794">
    <property type="entry name" value="SF2_C_RecQ"/>
    <property type="match status" value="1"/>
</dbReference>
<evidence type="ECO:0000256" key="5">
    <source>
        <dbReference type="ARBA" id="ARBA00022741"/>
    </source>
</evidence>
<evidence type="ECO:0000256" key="8">
    <source>
        <dbReference type="ARBA" id="ARBA00022806"/>
    </source>
</evidence>
<keyword evidence="9" id="KW-0862">Zinc</keyword>
<dbReference type="Pfam" id="PF09382">
    <property type="entry name" value="RQC"/>
    <property type="match status" value="1"/>
</dbReference>
<dbReference type="GO" id="GO:0006310">
    <property type="term" value="P:DNA recombination"/>
    <property type="evidence" value="ECO:0007669"/>
    <property type="project" value="UniProtKB-UniRule"/>
</dbReference>
<dbReference type="SUPFAM" id="SSF46785">
    <property type="entry name" value="Winged helix' DNA-binding domain"/>
    <property type="match status" value="1"/>
</dbReference>
<dbReference type="GO" id="GO:0043138">
    <property type="term" value="F:3'-5' DNA helicase activity"/>
    <property type="evidence" value="ECO:0007669"/>
    <property type="project" value="UniProtKB-EC"/>
</dbReference>
<dbReference type="InterPro" id="IPR036390">
    <property type="entry name" value="WH_DNA-bd_sf"/>
</dbReference>